<dbReference type="InterPro" id="IPR003439">
    <property type="entry name" value="ABC_transporter-like_ATP-bd"/>
</dbReference>
<dbReference type="PROSITE" id="PS50893">
    <property type="entry name" value="ABC_TRANSPORTER_2"/>
    <property type="match status" value="1"/>
</dbReference>
<evidence type="ECO:0000313" key="7">
    <source>
        <dbReference type="Proteomes" id="UP000683246"/>
    </source>
</evidence>
<organism evidence="6 7">
    <name type="scientific">Vallitalea pronyensis</name>
    <dbReference type="NCBI Taxonomy" id="1348613"/>
    <lineage>
        <taxon>Bacteria</taxon>
        <taxon>Bacillati</taxon>
        <taxon>Bacillota</taxon>
        <taxon>Clostridia</taxon>
        <taxon>Lachnospirales</taxon>
        <taxon>Vallitaleaceae</taxon>
        <taxon>Vallitalea</taxon>
    </lineage>
</organism>
<proteinExistence type="inferred from homology"/>
<dbReference type="SUPFAM" id="SSF52540">
    <property type="entry name" value="P-loop containing nucleoside triphosphate hydrolases"/>
    <property type="match status" value="1"/>
</dbReference>
<dbReference type="GO" id="GO:0005524">
    <property type="term" value="F:ATP binding"/>
    <property type="evidence" value="ECO:0007669"/>
    <property type="project" value="UniProtKB-KW"/>
</dbReference>
<name>A0A8J8MK20_9FIRM</name>
<dbReference type="PANTHER" id="PTHR43335">
    <property type="entry name" value="ABC TRANSPORTER, ATP-BINDING PROTEIN"/>
    <property type="match status" value="1"/>
</dbReference>
<evidence type="ECO:0000256" key="4">
    <source>
        <dbReference type="ARBA" id="ARBA00022840"/>
    </source>
</evidence>
<sequence>MLDIKGLRKNYKKFTALKGIDLHVDEGEIFGFIGPNGAGKTTTMRIVCGLLNPTSGEVTINGINALSHIREAKQYIGYMPDFFGVYDNLKVTEYLEFYASIYNIRGSEKDKMIADLLELVNLTDKADFFVDNLSRGMKQKLCVARCLVHNPKLLVLDEPLSGMDPRARADMKKVLYTLKDMGKTIIVSSHILSELSEICTSIGIINQGNMVINGTVEDVTNKVYHNKTIEIEVMKHPDAAELILKEFNYVEAVTVTGNRIEASVKGDDRDISHLLRSLIVKDIPVVTLNKKTQNLEDVFLEVTKEA</sequence>
<dbReference type="InterPro" id="IPR025302">
    <property type="entry name" value="DrrA1/2-like_C"/>
</dbReference>
<dbReference type="CDD" id="cd03230">
    <property type="entry name" value="ABC_DR_subfamily_A"/>
    <property type="match status" value="1"/>
</dbReference>
<accession>A0A8J8MK20</accession>
<evidence type="ECO:0000259" key="5">
    <source>
        <dbReference type="PROSITE" id="PS50893"/>
    </source>
</evidence>
<evidence type="ECO:0000256" key="2">
    <source>
        <dbReference type="ARBA" id="ARBA00022448"/>
    </source>
</evidence>
<keyword evidence="7" id="KW-1185">Reference proteome</keyword>
<protein>
    <submittedName>
        <fullName evidence="6">ABC transporter ATP-binding protein</fullName>
    </submittedName>
</protein>
<dbReference type="Proteomes" id="UP000683246">
    <property type="component" value="Chromosome"/>
</dbReference>
<dbReference type="InterPro" id="IPR027417">
    <property type="entry name" value="P-loop_NTPase"/>
</dbReference>
<dbReference type="InterPro" id="IPR003593">
    <property type="entry name" value="AAA+_ATPase"/>
</dbReference>
<dbReference type="Gene3D" id="3.40.50.300">
    <property type="entry name" value="P-loop containing nucleotide triphosphate hydrolases"/>
    <property type="match status" value="1"/>
</dbReference>
<evidence type="ECO:0000256" key="1">
    <source>
        <dbReference type="ARBA" id="ARBA00005417"/>
    </source>
</evidence>
<dbReference type="RefSeq" id="WP_212698615.1">
    <property type="nucleotide sequence ID" value="NZ_CP058649.1"/>
</dbReference>
<dbReference type="Pfam" id="PF00005">
    <property type="entry name" value="ABC_tran"/>
    <property type="match status" value="1"/>
</dbReference>
<feature type="domain" description="ABC transporter" evidence="5">
    <location>
        <begin position="2"/>
        <end position="232"/>
    </location>
</feature>
<dbReference type="EMBL" id="CP058649">
    <property type="protein sequence ID" value="QUI23115.1"/>
    <property type="molecule type" value="Genomic_DNA"/>
</dbReference>
<reference evidence="6" key="1">
    <citation type="submission" date="2020-07" db="EMBL/GenBank/DDBJ databases">
        <title>Vallitalea pronyensis genome.</title>
        <authorList>
            <person name="Postec A."/>
        </authorList>
    </citation>
    <scope>NUCLEOTIDE SEQUENCE</scope>
    <source>
        <strain evidence="6">FatNI3</strain>
    </source>
</reference>
<dbReference type="PANTHER" id="PTHR43335:SF3">
    <property type="entry name" value="ABC TRANSPORTER"/>
    <property type="match status" value="1"/>
</dbReference>
<keyword evidence="2" id="KW-0813">Transport</keyword>
<evidence type="ECO:0000256" key="3">
    <source>
        <dbReference type="ARBA" id="ARBA00022741"/>
    </source>
</evidence>
<dbReference type="AlphaFoldDB" id="A0A8J8MK20"/>
<gene>
    <name evidence="6" type="ORF">HZI73_12820</name>
</gene>
<keyword evidence="4 6" id="KW-0067">ATP-binding</keyword>
<dbReference type="SMART" id="SM00382">
    <property type="entry name" value="AAA"/>
    <property type="match status" value="1"/>
</dbReference>
<keyword evidence="3" id="KW-0547">Nucleotide-binding</keyword>
<dbReference type="Pfam" id="PF13732">
    <property type="entry name" value="DrrA1-3_C"/>
    <property type="match status" value="1"/>
</dbReference>
<dbReference type="GO" id="GO:0016887">
    <property type="term" value="F:ATP hydrolysis activity"/>
    <property type="evidence" value="ECO:0007669"/>
    <property type="project" value="InterPro"/>
</dbReference>
<comment type="similarity">
    <text evidence="1">Belongs to the ABC transporter superfamily.</text>
</comment>
<evidence type="ECO:0000313" key="6">
    <source>
        <dbReference type="EMBL" id="QUI23115.1"/>
    </source>
</evidence>
<dbReference type="KEGG" id="vpy:HZI73_12820"/>